<evidence type="ECO:0000313" key="3">
    <source>
        <dbReference type="EMBL" id="GAA0370180.1"/>
    </source>
</evidence>
<reference evidence="3 4" key="1">
    <citation type="journal article" date="2019" name="Int. J. Syst. Evol. Microbiol.">
        <title>The Global Catalogue of Microorganisms (GCM) 10K type strain sequencing project: providing services to taxonomists for standard genome sequencing and annotation.</title>
        <authorList>
            <consortium name="The Broad Institute Genomics Platform"/>
            <consortium name="The Broad Institute Genome Sequencing Center for Infectious Disease"/>
            <person name="Wu L."/>
            <person name="Ma J."/>
        </authorList>
    </citation>
    <scope>NUCLEOTIDE SEQUENCE [LARGE SCALE GENOMIC DNA]</scope>
    <source>
        <strain evidence="3 4">JCM 3146</strain>
    </source>
</reference>
<dbReference type="PROSITE" id="PS00061">
    <property type="entry name" value="ADH_SHORT"/>
    <property type="match status" value="1"/>
</dbReference>
<dbReference type="Pfam" id="PF13561">
    <property type="entry name" value="adh_short_C2"/>
    <property type="match status" value="1"/>
</dbReference>
<organism evidence="3 4">
    <name type="scientific">Actinoallomurus spadix</name>
    <dbReference type="NCBI Taxonomy" id="79912"/>
    <lineage>
        <taxon>Bacteria</taxon>
        <taxon>Bacillati</taxon>
        <taxon>Actinomycetota</taxon>
        <taxon>Actinomycetes</taxon>
        <taxon>Streptosporangiales</taxon>
        <taxon>Thermomonosporaceae</taxon>
        <taxon>Actinoallomurus</taxon>
    </lineage>
</organism>
<keyword evidence="4" id="KW-1185">Reference proteome</keyword>
<name>A0ABN0XQE6_9ACTN</name>
<evidence type="ECO:0000313" key="4">
    <source>
        <dbReference type="Proteomes" id="UP001501822"/>
    </source>
</evidence>
<dbReference type="Proteomes" id="UP001501822">
    <property type="component" value="Unassembled WGS sequence"/>
</dbReference>
<dbReference type="InterPro" id="IPR020904">
    <property type="entry name" value="Sc_DH/Rdtase_CS"/>
</dbReference>
<dbReference type="EMBL" id="BAAABM010000069">
    <property type="protein sequence ID" value="GAA0370180.1"/>
    <property type="molecule type" value="Genomic_DNA"/>
</dbReference>
<dbReference type="Gene3D" id="3.40.50.720">
    <property type="entry name" value="NAD(P)-binding Rossmann-like Domain"/>
    <property type="match status" value="1"/>
</dbReference>
<gene>
    <name evidence="3" type="ORF">GCM10010151_70140</name>
</gene>
<sequence>MVVTGGGAGIGRAIALRFGAEGARVVVADVDAASAGRTAGEVPGALPVAVDVTDRESVRAALADLSVDVLVNNAGGATDAAFETLPEDAWDRDVNLCLKGTFLCTQAVLPAMLRRGGGAIVNVASVNGITHLGNEAYSAAKAGVLSLTRSVAARYGPAGIRCNAVAPGTIRTNAWDERERHSPGVLDRVAGWYPLRRVGTPDDVAAAVLFLASDEAAWISGATLPVDGGLLAGNQWMTDDIMGG</sequence>
<dbReference type="InterPro" id="IPR036291">
    <property type="entry name" value="NAD(P)-bd_dom_sf"/>
</dbReference>
<dbReference type="PANTHER" id="PTHR24321">
    <property type="entry name" value="DEHYDROGENASES, SHORT CHAIN"/>
    <property type="match status" value="1"/>
</dbReference>
<protein>
    <submittedName>
        <fullName evidence="3">SDR family NAD(P)-dependent oxidoreductase</fullName>
    </submittedName>
</protein>
<comment type="similarity">
    <text evidence="1">Belongs to the short-chain dehydrogenases/reductases (SDR) family.</text>
</comment>
<dbReference type="PRINTS" id="PR00081">
    <property type="entry name" value="GDHRDH"/>
</dbReference>
<evidence type="ECO:0000256" key="1">
    <source>
        <dbReference type="ARBA" id="ARBA00006484"/>
    </source>
</evidence>
<dbReference type="PANTHER" id="PTHR24321:SF14">
    <property type="entry name" value="SHORT-CHAIN TYPE DEHYDROGENASE_REDUCTASE BLR2146-RELATED"/>
    <property type="match status" value="1"/>
</dbReference>
<dbReference type="InterPro" id="IPR002347">
    <property type="entry name" value="SDR_fam"/>
</dbReference>
<proteinExistence type="inferred from homology"/>
<accession>A0ABN0XQE6</accession>
<dbReference type="PRINTS" id="PR00080">
    <property type="entry name" value="SDRFAMILY"/>
</dbReference>
<dbReference type="SUPFAM" id="SSF51735">
    <property type="entry name" value="NAD(P)-binding Rossmann-fold domains"/>
    <property type="match status" value="1"/>
</dbReference>
<evidence type="ECO:0000256" key="2">
    <source>
        <dbReference type="ARBA" id="ARBA00023002"/>
    </source>
</evidence>
<comment type="caution">
    <text evidence="3">The sequence shown here is derived from an EMBL/GenBank/DDBJ whole genome shotgun (WGS) entry which is preliminary data.</text>
</comment>
<keyword evidence="2" id="KW-0560">Oxidoreductase</keyword>